<dbReference type="RefSeq" id="WP_349094511.1">
    <property type="nucleotide sequence ID" value="NZ_JBBMFL010000018.1"/>
</dbReference>
<dbReference type="PROSITE" id="PS51257">
    <property type="entry name" value="PROKAR_LIPOPROTEIN"/>
    <property type="match status" value="1"/>
</dbReference>
<comment type="caution">
    <text evidence="1">The sequence shown here is derived from an EMBL/GenBank/DDBJ whole genome shotgun (WGS) entry which is preliminary data.</text>
</comment>
<reference evidence="1 2" key="1">
    <citation type="submission" date="2024-03" db="EMBL/GenBank/DDBJ databases">
        <title>Human intestinal bacterial collection.</title>
        <authorList>
            <person name="Pauvert C."/>
            <person name="Hitch T.C.A."/>
            <person name="Clavel T."/>
        </authorList>
    </citation>
    <scope>NUCLEOTIDE SEQUENCE [LARGE SCALE GENOMIC DNA]</scope>
    <source>
        <strain evidence="1 2">CLA-KB-H122</strain>
    </source>
</reference>
<keyword evidence="2" id="KW-1185">Reference proteome</keyword>
<dbReference type="InterPro" id="IPR024361">
    <property type="entry name" value="BACON"/>
</dbReference>
<name>A0ABV1GZT5_9BACT</name>
<sequence>MRFSYKGIAWLAALCGALGGCNEPFEPTIRLAVDQNLVALPATEGMTRVMVYSTGNWALSVDSESGDAWARIDRKSGRENGDFLFEYDANGGLSRKATIRIQSGDRACEVVMSQAAGIADPTLTVTPGSVALLGEGCPVTMTLSSNLGPDLARVQHEIAYGEESGEGWIGDVTLDDESLRFRVADNTTGAMRFATITLWVADGNGTRYETRATVTQSTEALRLTMTPAEETHAAAAYGETFEQAFECNIPEIYGDITLVCDYLTGAEGWLTNYRIDREAGLLSVKVPANPTAPRSARIALRYDDGEGGGITTGYVTLTQEKCDIGGVEGDRMESEKDDNEW</sequence>
<proteinExistence type="predicted"/>
<dbReference type="EMBL" id="JBBMFL010000018">
    <property type="protein sequence ID" value="MEQ2545910.1"/>
    <property type="molecule type" value="Genomic_DNA"/>
</dbReference>
<dbReference type="Proteomes" id="UP001460202">
    <property type="component" value="Unassembled WGS sequence"/>
</dbReference>
<gene>
    <name evidence="1" type="ORF">WMO46_13255</name>
</gene>
<evidence type="ECO:0000313" key="2">
    <source>
        <dbReference type="Proteomes" id="UP001460202"/>
    </source>
</evidence>
<organism evidence="1 2">
    <name type="scientific">Alistipes intestinihominis</name>
    <dbReference type="NCBI Taxonomy" id="3133172"/>
    <lineage>
        <taxon>Bacteria</taxon>
        <taxon>Pseudomonadati</taxon>
        <taxon>Bacteroidota</taxon>
        <taxon>Bacteroidia</taxon>
        <taxon>Bacteroidales</taxon>
        <taxon>Rikenellaceae</taxon>
        <taxon>Alistipes</taxon>
    </lineage>
</organism>
<accession>A0ABV1GZT5</accession>
<dbReference type="CDD" id="cd14948">
    <property type="entry name" value="BACON"/>
    <property type="match status" value="1"/>
</dbReference>
<protein>
    <submittedName>
        <fullName evidence="1">BACON domain-containing carbohydrate-binding protein</fullName>
    </submittedName>
</protein>
<evidence type="ECO:0000313" key="1">
    <source>
        <dbReference type="EMBL" id="MEQ2545910.1"/>
    </source>
</evidence>
<dbReference type="Gene3D" id="2.60.40.10">
    <property type="entry name" value="Immunoglobulins"/>
    <property type="match status" value="1"/>
</dbReference>
<dbReference type="InterPro" id="IPR013783">
    <property type="entry name" value="Ig-like_fold"/>
</dbReference>